<evidence type="ECO:0000313" key="2">
    <source>
        <dbReference type="Proteomes" id="UP000593570"/>
    </source>
</evidence>
<dbReference type="EMBL" id="JACDXP010000004">
    <property type="protein sequence ID" value="KAF6525647.1"/>
    <property type="molecule type" value="Genomic_DNA"/>
</dbReference>
<evidence type="ECO:0000313" key="1">
    <source>
        <dbReference type="EMBL" id="KAF6525647.1"/>
    </source>
</evidence>
<protein>
    <submittedName>
        <fullName evidence="1">Uncharacterized protein</fullName>
    </submittedName>
</protein>
<dbReference type="AlphaFoldDB" id="A0A8H6LLU8"/>
<reference evidence="1 2" key="1">
    <citation type="journal article" date="2020" name="bioRxiv">
        <title>A chromosome-scale genome assembly for the Fusarium oxysporum strain Fo5176 to establish a model Arabidopsis-fungal pathosystem.</title>
        <authorList>
            <person name="Fokkens L."/>
            <person name="Guo L."/>
            <person name="Dora S."/>
            <person name="Wang B."/>
            <person name="Ye K."/>
            <person name="Sanchez-Rodriguez C."/>
            <person name="Croll D."/>
        </authorList>
    </citation>
    <scope>NUCLEOTIDE SEQUENCE [LARGE SCALE GENOMIC DNA]</scope>
    <source>
        <strain evidence="1 2">Fo5176</strain>
    </source>
</reference>
<proteinExistence type="predicted"/>
<gene>
    <name evidence="1" type="ORF">HZS61_011442</name>
</gene>
<dbReference type="Proteomes" id="UP000593570">
    <property type="component" value="Unassembled WGS sequence"/>
</dbReference>
<organism evidence="1 2">
    <name type="scientific">Fusarium oxysporum f. sp. conglutinans</name>
    <dbReference type="NCBI Taxonomy" id="100902"/>
    <lineage>
        <taxon>Eukaryota</taxon>
        <taxon>Fungi</taxon>
        <taxon>Dikarya</taxon>
        <taxon>Ascomycota</taxon>
        <taxon>Pezizomycotina</taxon>
        <taxon>Sordariomycetes</taxon>
        <taxon>Hypocreomycetidae</taxon>
        <taxon>Hypocreales</taxon>
        <taxon>Nectriaceae</taxon>
        <taxon>Fusarium</taxon>
        <taxon>Fusarium oxysporum species complex</taxon>
    </lineage>
</organism>
<accession>A0A8H6LLU8</accession>
<sequence length="151" mass="16950">MLEEIFDSSEQAIAGNRVTPNWVPVQAILEIFSAALRSSNRFLPLFLYDLFDRIQDEDVLSAPLGDMPHLDNYDIKEYTHLGWVCNKVANGDSDHKCHETTCDLLYGLITIKFSRSGTPPVAKLAAIQQVLIRHTDGRETDGRTKTNAMLS</sequence>
<name>A0A8H6LLU8_FUSOX</name>
<comment type="caution">
    <text evidence="1">The sequence shown here is derived from an EMBL/GenBank/DDBJ whole genome shotgun (WGS) entry which is preliminary data.</text>
</comment>